<dbReference type="STRING" id="1073327.SAMN04488108_1444"/>
<sequence>MKKLLFGLTFLGSMMMTGVSFETKASVSDPSDGEDCVESIRYQGELIYVTVCNRKTSFLGSLAGLDCNKTSTTACTFTNAKNP</sequence>
<evidence type="ECO:0000313" key="2">
    <source>
        <dbReference type="Proteomes" id="UP000184609"/>
    </source>
</evidence>
<protein>
    <submittedName>
        <fullName evidence="1">Uncharacterized protein</fullName>
    </submittedName>
</protein>
<dbReference type="OrthoDB" id="828009at2"/>
<accession>A0A1M7Z9P5</accession>
<organism evidence="1 2">
    <name type="scientific">Algoriphagus zhangzhouensis</name>
    <dbReference type="NCBI Taxonomy" id="1073327"/>
    <lineage>
        <taxon>Bacteria</taxon>
        <taxon>Pseudomonadati</taxon>
        <taxon>Bacteroidota</taxon>
        <taxon>Cytophagia</taxon>
        <taxon>Cytophagales</taxon>
        <taxon>Cyclobacteriaceae</taxon>
        <taxon>Algoriphagus</taxon>
    </lineage>
</organism>
<evidence type="ECO:0000313" key="1">
    <source>
        <dbReference type="EMBL" id="SHO61594.1"/>
    </source>
</evidence>
<reference evidence="2" key="1">
    <citation type="submission" date="2016-12" db="EMBL/GenBank/DDBJ databases">
        <authorList>
            <person name="Varghese N."/>
            <person name="Submissions S."/>
        </authorList>
    </citation>
    <scope>NUCLEOTIDE SEQUENCE [LARGE SCALE GENOMIC DNA]</scope>
    <source>
        <strain evidence="2">DSM 25035</strain>
    </source>
</reference>
<dbReference type="EMBL" id="FRXN01000002">
    <property type="protein sequence ID" value="SHO61594.1"/>
    <property type="molecule type" value="Genomic_DNA"/>
</dbReference>
<dbReference type="AlphaFoldDB" id="A0A1M7Z9P5"/>
<proteinExistence type="predicted"/>
<keyword evidence="2" id="KW-1185">Reference proteome</keyword>
<dbReference type="RefSeq" id="WP_073571110.1">
    <property type="nucleotide sequence ID" value="NZ_FRXN01000002.1"/>
</dbReference>
<gene>
    <name evidence="1" type="ORF">SAMN04488108_1444</name>
</gene>
<dbReference type="Proteomes" id="UP000184609">
    <property type="component" value="Unassembled WGS sequence"/>
</dbReference>
<name>A0A1M7Z9P5_9BACT</name>